<evidence type="ECO:0000313" key="2">
    <source>
        <dbReference type="EMBL" id="PNT53643.1"/>
    </source>
</evidence>
<dbReference type="EMBL" id="CM009290">
    <property type="protein sequence ID" value="PNT53643.1"/>
    <property type="molecule type" value="Genomic_DNA"/>
</dbReference>
<protein>
    <submittedName>
        <fullName evidence="2">Uncharacterized protein</fullName>
    </submittedName>
</protein>
<dbReference type="Proteomes" id="UP000006729">
    <property type="component" value="Chromosome 1"/>
</dbReference>
<organism evidence="2 3">
    <name type="scientific">Populus trichocarpa</name>
    <name type="common">Western balsam poplar</name>
    <name type="synonym">Populus balsamifera subsp. trichocarpa</name>
    <dbReference type="NCBI Taxonomy" id="3694"/>
    <lineage>
        <taxon>Eukaryota</taxon>
        <taxon>Viridiplantae</taxon>
        <taxon>Streptophyta</taxon>
        <taxon>Embryophyta</taxon>
        <taxon>Tracheophyta</taxon>
        <taxon>Spermatophyta</taxon>
        <taxon>Magnoliopsida</taxon>
        <taxon>eudicotyledons</taxon>
        <taxon>Gunneridae</taxon>
        <taxon>Pentapetalae</taxon>
        <taxon>rosids</taxon>
        <taxon>fabids</taxon>
        <taxon>Malpighiales</taxon>
        <taxon>Salicaceae</taxon>
        <taxon>Saliceae</taxon>
        <taxon>Populus</taxon>
    </lineage>
</organism>
<sequence length="109" mass="12715">MPPGIHQLPEAGVWSIQWQSWRWSWQNAKYPPPFLHAYEDVVTPNIIESLGVCAGIYPFNFRVMVPSWEKTAQQSSKPYMIPEPHREKWGKKRQHIIRKKGPAIPVKTP</sequence>
<name>B9GKB1_POPTR</name>
<dbReference type="HOGENOM" id="CLU_2188454_0_0_1"/>
<dbReference type="AlphaFoldDB" id="B9GKB1"/>
<reference evidence="2 3" key="1">
    <citation type="journal article" date="2006" name="Science">
        <title>The genome of black cottonwood, Populus trichocarpa (Torr. &amp; Gray).</title>
        <authorList>
            <person name="Tuskan G.A."/>
            <person name="Difazio S."/>
            <person name="Jansson S."/>
            <person name="Bohlmann J."/>
            <person name="Grigoriev I."/>
            <person name="Hellsten U."/>
            <person name="Putnam N."/>
            <person name="Ralph S."/>
            <person name="Rombauts S."/>
            <person name="Salamov A."/>
            <person name="Schein J."/>
            <person name="Sterck L."/>
            <person name="Aerts A."/>
            <person name="Bhalerao R.R."/>
            <person name="Bhalerao R.P."/>
            <person name="Blaudez D."/>
            <person name="Boerjan W."/>
            <person name="Brun A."/>
            <person name="Brunner A."/>
            <person name="Busov V."/>
            <person name="Campbell M."/>
            <person name="Carlson J."/>
            <person name="Chalot M."/>
            <person name="Chapman J."/>
            <person name="Chen G.L."/>
            <person name="Cooper D."/>
            <person name="Coutinho P.M."/>
            <person name="Couturier J."/>
            <person name="Covert S."/>
            <person name="Cronk Q."/>
            <person name="Cunningham R."/>
            <person name="Davis J."/>
            <person name="Degroeve S."/>
            <person name="Dejardin A."/>
            <person name="Depamphilis C."/>
            <person name="Detter J."/>
            <person name="Dirks B."/>
            <person name="Dubchak I."/>
            <person name="Duplessis S."/>
            <person name="Ehlting J."/>
            <person name="Ellis B."/>
            <person name="Gendler K."/>
            <person name="Goodstein D."/>
            <person name="Gribskov M."/>
            <person name="Grimwood J."/>
            <person name="Groover A."/>
            <person name="Gunter L."/>
            <person name="Hamberger B."/>
            <person name="Heinze B."/>
            <person name="Helariutta Y."/>
            <person name="Henrissat B."/>
            <person name="Holligan D."/>
            <person name="Holt R."/>
            <person name="Huang W."/>
            <person name="Islam-Faridi N."/>
            <person name="Jones S."/>
            <person name="Jones-Rhoades M."/>
            <person name="Jorgensen R."/>
            <person name="Joshi C."/>
            <person name="Kangasjarvi J."/>
            <person name="Karlsson J."/>
            <person name="Kelleher C."/>
            <person name="Kirkpatrick R."/>
            <person name="Kirst M."/>
            <person name="Kohler A."/>
            <person name="Kalluri U."/>
            <person name="Larimer F."/>
            <person name="Leebens-Mack J."/>
            <person name="Leple J.C."/>
            <person name="Locascio P."/>
            <person name="Lou Y."/>
            <person name="Lucas S."/>
            <person name="Martin F."/>
            <person name="Montanini B."/>
            <person name="Napoli C."/>
            <person name="Nelson D.R."/>
            <person name="Nelson C."/>
            <person name="Nieminen K."/>
            <person name="Nilsson O."/>
            <person name="Pereda V."/>
            <person name="Peter G."/>
            <person name="Philippe R."/>
            <person name="Pilate G."/>
            <person name="Poliakov A."/>
            <person name="Razumovskaya J."/>
            <person name="Richardson P."/>
            <person name="Rinaldi C."/>
            <person name="Ritland K."/>
            <person name="Rouze P."/>
            <person name="Ryaboy D."/>
            <person name="Schmutz J."/>
            <person name="Schrader J."/>
            <person name="Segerman B."/>
            <person name="Shin H."/>
            <person name="Siddiqui A."/>
            <person name="Sterky F."/>
            <person name="Terry A."/>
            <person name="Tsai C.J."/>
            <person name="Uberbacher E."/>
            <person name="Unneberg P."/>
            <person name="Vahala J."/>
            <person name="Wall K."/>
            <person name="Wessler S."/>
            <person name="Yang G."/>
            <person name="Yin T."/>
            <person name="Douglas C."/>
            <person name="Marra M."/>
            <person name="Sandberg G."/>
            <person name="Van de Peer Y."/>
            <person name="Rokhsar D."/>
        </authorList>
    </citation>
    <scope>NUCLEOTIDE SEQUENCE [LARGE SCALE GENOMIC DNA]</scope>
    <source>
        <strain evidence="3">cv. Nisqually</strain>
    </source>
</reference>
<evidence type="ECO:0000313" key="3">
    <source>
        <dbReference type="Proteomes" id="UP000006729"/>
    </source>
</evidence>
<dbReference type="InParanoid" id="B9GKB1"/>
<feature type="region of interest" description="Disordered" evidence="1">
    <location>
        <begin position="76"/>
        <end position="95"/>
    </location>
</feature>
<accession>B9GKB1</accession>
<proteinExistence type="predicted"/>
<keyword evidence="3" id="KW-1185">Reference proteome</keyword>
<gene>
    <name evidence="2" type="ORF">POPTR_001G097000</name>
</gene>
<evidence type="ECO:0000256" key="1">
    <source>
        <dbReference type="SAM" id="MobiDB-lite"/>
    </source>
</evidence>